<organism evidence="2">
    <name type="scientific">bioreactor metagenome</name>
    <dbReference type="NCBI Taxonomy" id="1076179"/>
    <lineage>
        <taxon>unclassified sequences</taxon>
        <taxon>metagenomes</taxon>
        <taxon>ecological metagenomes</taxon>
    </lineage>
</organism>
<dbReference type="EMBL" id="VSSQ01000191">
    <property type="protein sequence ID" value="MPL84565.1"/>
    <property type="molecule type" value="Genomic_DNA"/>
</dbReference>
<evidence type="ECO:0000259" key="1">
    <source>
        <dbReference type="Pfam" id="PF01471"/>
    </source>
</evidence>
<dbReference type="AlphaFoldDB" id="A0A644V0P0"/>
<dbReference type="InterPro" id="IPR036366">
    <property type="entry name" value="PGBDSf"/>
</dbReference>
<accession>A0A644V0P0</accession>
<name>A0A644V0P0_9ZZZZ</name>
<sequence>MATYLTINGINLIVVPDIDTDYQIRMAELDYIGQNGSYTKGLGNKGRLLDFDVYVRPSDVQTIINLKNSDSKVKVVSKSKAGYNGYYQIKKFTSKEKLKHFIFSIQLQEYTTFNITTKTFINWKVTKKSTKSSKTSATTSLYKYLLKCPTLKYGSSNTKCVKVLQRMLRLNGYYITYKGSKLNVDGDFKKYTRWAVKLFQKEHKLKQDGIVGPKTKAKFKGKIGASTSSKK</sequence>
<dbReference type="InterPro" id="IPR002477">
    <property type="entry name" value="Peptidoglycan-bd-like"/>
</dbReference>
<reference evidence="2" key="1">
    <citation type="submission" date="2019-08" db="EMBL/GenBank/DDBJ databases">
        <authorList>
            <person name="Kucharzyk K."/>
            <person name="Murdoch R.W."/>
            <person name="Higgins S."/>
            <person name="Loffler F."/>
        </authorList>
    </citation>
    <scope>NUCLEOTIDE SEQUENCE</scope>
</reference>
<dbReference type="InterPro" id="IPR036365">
    <property type="entry name" value="PGBD-like_sf"/>
</dbReference>
<protein>
    <recommendedName>
        <fullName evidence="1">Peptidoglycan binding-like domain-containing protein</fullName>
    </recommendedName>
</protein>
<feature type="domain" description="Peptidoglycan binding-like" evidence="1">
    <location>
        <begin position="161"/>
        <end position="218"/>
    </location>
</feature>
<dbReference type="Gene3D" id="1.10.101.10">
    <property type="entry name" value="PGBD-like superfamily/PGBD"/>
    <property type="match status" value="1"/>
</dbReference>
<evidence type="ECO:0000313" key="2">
    <source>
        <dbReference type="EMBL" id="MPL84565.1"/>
    </source>
</evidence>
<dbReference type="Pfam" id="PF01471">
    <property type="entry name" value="PG_binding_1"/>
    <property type="match status" value="1"/>
</dbReference>
<comment type="caution">
    <text evidence="2">The sequence shown here is derived from an EMBL/GenBank/DDBJ whole genome shotgun (WGS) entry which is preliminary data.</text>
</comment>
<proteinExistence type="predicted"/>
<dbReference type="SUPFAM" id="SSF47090">
    <property type="entry name" value="PGBD-like"/>
    <property type="match status" value="1"/>
</dbReference>
<gene>
    <name evidence="2" type="ORF">SDC9_30530</name>
</gene>